<dbReference type="GO" id="GO:0000727">
    <property type="term" value="P:double-strand break repair via break-induced replication"/>
    <property type="evidence" value="ECO:0007669"/>
    <property type="project" value="TreeGrafter"/>
</dbReference>
<reference evidence="11" key="1">
    <citation type="submission" date="2025-08" db="UniProtKB">
        <authorList>
            <consortium name="RefSeq"/>
        </authorList>
    </citation>
    <scope>IDENTIFICATION</scope>
</reference>
<proteinExistence type="inferred from homology"/>
<dbReference type="RefSeq" id="XP_011505199.1">
    <property type="nucleotide sequence ID" value="XM_011506897.1"/>
</dbReference>
<dbReference type="InterPro" id="IPR021151">
    <property type="entry name" value="GINS_A"/>
</dbReference>
<dbReference type="CDD" id="cd21692">
    <property type="entry name" value="GINS_B_Sld5"/>
    <property type="match status" value="1"/>
</dbReference>
<protein>
    <recommendedName>
        <fullName evidence="3 6">DNA replication complex GINS protein SLD5</fullName>
    </recommendedName>
</protein>
<keyword evidence="4 6" id="KW-0235">DNA replication</keyword>
<evidence type="ECO:0000259" key="9">
    <source>
        <dbReference type="Pfam" id="PF16922"/>
    </source>
</evidence>
<organism evidence="10 11">
    <name type="scientific">Ceratosolen solmsi marchali</name>
    <dbReference type="NCBI Taxonomy" id="326594"/>
    <lineage>
        <taxon>Eukaryota</taxon>
        <taxon>Metazoa</taxon>
        <taxon>Ecdysozoa</taxon>
        <taxon>Arthropoda</taxon>
        <taxon>Hexapoda</taxon>
        <taxon>Insecta</taxon>
        <taxon>Pterygota</taxon>
        <taxon>Neoptera</taxon>
        <taxon>Endopterygota</taxon>
        <taxon>Hymenoptera</taxon>
        <taxon>Apocrita</taxon>
        <taxon>Proctotrupomorpha</taxon>
        <taxon>Chalcidoidea</taxon>
        <taxon>Agaonidae</taxon>
        <taxon>Agaoninae</taxon>
        <taxon>Ceratosolen</taxon>
    </lineage>
</organism>
<dbReference type="GO" id="GO:0000811">
    <property type="term" value="C:GINS complex"/>
    <property type="evidence" value="ECO:0007669"/>
    <property type="project" value="UniProtKB-UniRule"/>
</dbReference>
<evidence type="ECO:0000256" key="2">
    <source>
        <dbReference type="ARBA" id="ARBA00008187"/>
    </source>
</evidence>
<feature type="region of interest" description="Disordered" evidence="7">
    <location>
        <begin position="1"/>
        <end position="29"/>
    </location>
</feature>
<comment type="similarity">
    <text evidence="2 6">Belongs to the GINS4/SLD5 family.</text>
</comment>
<evidence type="ECO:0000256" key="4">
    <source>
        <dbReference type="ARBA" id="ARBA00022705"/>
    </source>
</evidence>
<feature type="compositionally biased region" description="Basic and acidic residues" evidence="7">
    <location>
        <begin position="1"/>
        <end position="22"/>
    </location>
</feature>
<comment type="subcellular location">
    <subcellularLocation>
        <location evidence="1 6">Nucleus</location>
    </subcellularLocation>
</comment>
<name>A0AAJ6YVH7_9HYME</name>
<evidence type="ECO:0000256" key="1">
    <source>
        <dbReference type="ARBA" id="ARBA00004123"/>
    </source>
</evidence>
<dbReference type="InterPro" id="IPR008591">
    <property type="entry name" value="GINS_Sld5"/>
</dbReference>
<evidence type="ECO:0000259" key="8">
    <source>
        <dbReference type="Pfam" id="PF05916"/>
    </source>
</evidence>
<dbReference type="AlphaFoldDB" id="A0AAJ6YVH7"/>
<evidence type="ECO:0000256" key="6">
    <source>
        <dbReference type="PIRNR" id="PIRNR007764"/>
    </source>
</evidence>
<dbReference type="Gene3D" id="1.20.58.1030">
    <property type="match status" value="1"/>
</dbReference>
<dbReference type="PIRSF" id="PIRSF007764">
    <property type="entry name" value="Sld5"/>
    <property type="match status" value="1"/>
</dbReference>
<dbReference type="CDD" id="cd11711">
    <property type="entry name" value="GINS_A_Sld5"/>
    <property type="match status" value="1"/>
</dbReference>
<dbReference type="CTD" id="43166"/>
<evidence type="ECO:0000256" key="3">
    <source>
        <dbReference type="ARBA" id="ARBA00014804"/>
    </source>
</evidence>
<dbReference type="InterPro" id="IPR036224">
    <property type="entry name" value="GINS_bundle-like_dom_sf"/>
</dbReference>
<dbReference type="Pfam" id="PF16922">
    <property type="entry name" value="SLD5_C"/>
    <property type="match status" value="1"/>
</dbReference>
<accession>A0AAJ6YVH7</accession>
<dbReference type="PANTHER" id="PTHR21206">
    <property type="entry name" value="SLD5 PROTEIN"/>
    <property type="match status" value="1"/>
</dbReference>
<dbReference type="InterPro" id="IPR031633">
    <property type="entry name" value="SLD5_C"/>
</dbReference>
<dbReference type="SUPFAM" id="SSF158573">
    <property type="entry name" value="GINS helical bundle-like"/>
    <property type="match status" value="1"/>
</dbReference>
<dbReference type="Proteomes" id="UP000695007">
    <property type="component" value="Unplaced"/>
</dbReference>
<dbReference type="Pfam" id="PF05916">
    <property type="entry name" value="Sld5"/>
    <property type="match status" value="1"/>
</dbReference>
<dbReference type="Gene3D" id="3.40.5.60">
    <property type="match status" value="1"/>
</dbReference>
<feature type="domain" description="GINS subunit" evidence="8">
    <location>
        <begin position="76"/>
        <end position="148"/>
    </location>
</feature>
<evidence type="ECO:0000313" key="10">
    <source>
        <dbReference type="Proteomes" id="UP000695007"/>
    </source>
</evidence>
<evidence type="ECO:0000256" key="5">
    <source>
        <dbReference type="ARBA" id="ARBA00023242"/>
    </source>
</evidence>
<sequence>METKNSESEYSTEHNENVSHLEESDDEMTAERALQALENAWLNEKFSPELLPHQLELVECMLEQISHMEENLKKLEKGDIRLNIHTMEINRIRFIISSYLRKRLDKIEEYAIYFLSEDANRSSEEAFMTPAETHFAREYVSSVESLFTTLALQHMPRRIKDFELNAMSSKPNLNKHVFIRANKATDGILIPGNMNEQDFKEDSQHIIQYAAIAHLVKNGHVQLI</sequence>
<dbReference type="GO" id="GO:0006261">
    <property type="term" value="P:DNA-templated DNA replication"/>
    <property type="evidence" value="ECO:0007669"/>
    <property type="project" value="InterPro"/>
</dbReference>
<evidence type="ECO:0000313" key="11">
    <source>
        <dbReference type="RefSeq" id="XP_011505199.1"/>
    </source>
</evidence>
<keyword evidence="10" id="KW-1185">Reference proteome</keyword>
<evidence type="ECO:0000256" key="7">
    <source>
        <dbReference type="SAM" id="MobiDB-lite"/>
    </source>
</evidence>
<keyword evidence="5 6" id="KW-0539">Nucleus</keyword>
<gene>
    <name evidence="11" type="primary">LOC105368012</name>
</gene>
<dbReference type="KEGG" id="csol:105368012"/>
<feature type="domain" description="DNA replication complex GINS protein SLD5 C-terminal" evidence="9">
    <location>
        <begin position="171"/>
        <end position="224"/>
    </location>
</feature>
<comment type="function">
    <text evidence="6">The GINS complex plays an essential role in the initiation of DNA replication.</text>
</comment>
<dbReference type="SUPFAM" id="SSF160059">
    <property type="entry name" value="PriA/YqbF domain"/>
    <property type="match status" value="1"/>
</dbReference>
<dbReference type="PANTHER" id="PTHR21206:SF0">
    <property type="entry name" value="DNA REPLICATION COMPLEX GINS PROTEIN SLD5"/>
    <property type="match status" value="1"/>
</dbReference>
<dbReference type="InterPro" id="IPR038749">
    <property type="entry name" value="Sld5_GINS_A"/>
</dbReference>
<dbReference type="GeneID" id="105368012"/>